<gene>
    <name evidence="2" type="ORF">M0R45_026375</name>
</gene>
<proteinExistence type="predicted"/>
<evidence type="ECO:0000313" key="3">
    <source>
        <dbReference type="Proteomes" id="UP001457282"/>
    </source>
</evidence>
<sequence>MSLLRKSSLAQTLIVAPLCSPRPQSPSPGLVAPSSIAVSLSGVASGIPNRDAINCSCTSHSASDAQSSPHQPTSPCFSLPCQRRLLRPTSVAGDPIYRRRSPLLPLPTSPIPSALRRS</sequence>
<dbReference type="Proteomes" id="UP001457282">
    <property type="component" value="Unassembled WGS sequence"/>
</dbReference>
<protein>
    <submittedName>
        <fullName evidence="2">Uncharacterized protein</fullName>
    </submittedName>
</protein>
<name>A0AAW1WZ48_RUBAR</name>
<accession>A0AAW1WZ48</accession>
<organism evidence="2 3">
    <name type="scientific">Rubus argutus</name>
    <name type="common">Southern blackberry</name>
    <dbReference type="NCBI Taxonomy" id="59490"/>
    <lineage>
        <taxon>Eukaryota</taxon>
        <taxon>Viridiplantae</taxon>
        <taxon>Streptophyta</taxon>
        <taxon>Embryophyta</taxon>
        <taxon>Tracheophyta</taxon>
        <taxon>Spermatophyta</taxon>
        <taxon>Magnoliopsida</taxon>
        <taxon>eudicotyledons</taxon>
        <taxon>Gunneridae</taxon>
        <taxon>Pentapetalae</taxon>
        <taxon>rosids</taxon>
        <taxon>fabids</taxon>
        <taxon>Rosales</taxon>
        <taxon>Rosaceae</taxon>
        <taxon>Rosoideae</taxon>
        <taxon>Rosoideae incertae sedis</taxon>
        <taxon>Rubus</taxon>
    </lineage>
</organism>
<comment type="caution">
    <text evidence="2">The sequence shown here is derived from an EMBL/GenBank/DDBJ whole genome shotgun (WGS) entry which is preliminary data.</text>
</comment>
<dbReference type="EMBL" id="JBEDUW010000005">
    <property type="protein sequence ID" value="KAK9929271.1"/>
    <property type="molecule type" value="Genomic_DNA"/>
</dbReference>
<feature type="region of interest" description="Disordered" evidence="1">
    <location>
        <begin position="58"/>
        <end position="78"/>
    </location>
</feature>
<keyword evidence="3" id="KW-1185">Reference proteome</keyword>
<feature type="compositionally biased region" description="Polar residues" evidence="1">
    <location>
        <begin position="58"/>
        <end position="76"/>
    </location>
</feature>
<feature type="region of interest" description="Disordered" evidence="1">
    <location>
        <begin position="92"/>
        <end position="118"/>
    </location>
</feature>
<dbReference type="AlphaFoldDB" id="A0AAW1WZ48"/>
<evidence type="ECO:0000256" key="1">
    <source>
        <dbReference type="SAM" id="MobiDB-lite"/>
    </source>
</evidence>
<reference evidence="2 3" key="1">
    <citation type="journal article" date="2023" name="G3 (Bethesda)">
        <title>A chromosome-length genome assembly and annotation of blackberry (Rubus argutus, cv. 'Hillquist').</title>
        <authorList>
            <person name="Bruna T."/>
            <person name="Aryal R."/>
            <person name="Dudchenko O."/>
            <person name="Sargent D.J."/>
            <person name="Mead D."/>
            <person name="Buti M."/>
            <person name="Cavallini A."/>
            <person name="Hytonen T."/>
            <person name="Andres J."/>
            <person name="Pham M."/>
            <person name="Weisz D."/>
            <person name="Mascagni F."/>
            <person name="Usai G."/>
            <person name="Natali L."/>
            <person name="Bassil N."/>
            <person name="Fernandez G.E."/>
            <person name="Lomsadze A."/>
            <person name="Armour M."/>
            <person name="Olukolu B."/>
            <person name="Poorten T."/>
            <person name="Britton C."/>
            <person name="Davik J."/>
            <person name="Ashrafi H."/>
            <person name="Aiden E.L."/>
            <person name="Borodovsky M."/>
            <person name="Worthington M."/>
        </authorList>
    </citation>
    <scope>NUCLEOTIDE SEQUENCE [LARGE SCALE GENOMIC DNA]</scope>
    <source>
        <strain evidence="2">PI 553951</strain>
    </source>
</reference>
<evidence type="ECO:0000313" key="2">
    <source>
        <dbReference type="EMBL" id="KAK9929271.1"/>
    </source>
</evidence>